<dbReference type="Pfam" id="PF00486">
    <property type="entry name" value="Trans_reg_C"/>
    <property type="match status" value="1"/>
</dbReference>
<accession>A0A0A8B3X8</accession>
<dbReference type="PROSITE" id="PS50110">
    <property type="entry name" value="RESPONSE_REGULATORY"/>
    <property type="match status" value="1"/>
</dbReference>
<evidence type="ECO:0000259" key="5">
    <source>
        <dbReference type="PROSITE" id="PS51755"/>
    </source>
</evidence>
<dbReference type="SUPFAM" id="SSF52172">
    <property type="entry name" value="CheY-like"/>
    <property type="match status" value="1"/>
</dbReference>
<dbReference type="InterPro" id="IPR039420">
    <property type="entry name" value="WalR-like"/>
</dbReference>
<evidence type="ECO:0000313" key="6">
    <source>
        <dbReference type="EMBL" id="AJC12049.1"/>
    </source>
</evidence>
<reference evidence="7" key="1">
    <citation type="submission" date="2014-08" db="EMBL/GenBank/DDBJ databases">
        <title>Coriobacteriaceae sp. complete genome.</title>
        <authorList>
            <person name="Looft T."/>
            <person name="Bayles D.O."/>
            <person name="Stanton T.B."/>
        </authorList>
    </citation>
    <scope>NUCLEOTIDE SEQUENCE [LARGE SCALE GENOMIC DNA]</scope>
    <source>
        <strain evidence="7">68-1-3</strain>
    </source>
</reference>
<dbReference type="InterPro" id="IPR001789">
    <property type="entry name" value="Sig_transdc_resp-reg_receiver"/>
</dbReference>
<keyword evidence="2" id="KW-0597">Phosphoprotein</keyword>
<dbReference type="Proteomes" id="UP000031121">
    <property type="component" value="Chromosome"/>
</dbReference>
<evidence type="ECO:0000256" key="1">
    <source>
        <dbReference type="ARBA" id="ARBA00023125"/>
    </source>
</evidence>
<dbReference type="InterPro" id="IPR011006">
    <property type="entry name" value="CheY-like_superfamily"/>
</dbReference>
<evidence type="ECO:0000256" key="2">
    <source>
        <dbReference type="PROSITE-ProRule" id="PRU00169"/>
    </source>
</evidence>
<feature type="domain" description="Response regulatory" evidence="4">
    <location>
        <begin position="3"/>
        <end position="115"/>
    </location>
</feature>
<proteinExistence type="predicted"/>
<dbReference type="GO" id="GO:0000976">
    <property type="term" value="F:transcription cis-regulatory region binding"/>
    <property type="evidence" value="ECO:0007669"/>
    <property type="project" value="TreeGrafter"/>
</dbReference>
<dbReference type="PANTHER" id="PTHR48111:SF2">
    <property type="entry name" value="RESPONSE REGULATOR SAER"/>
    <property type="match status" value="1"/>
</dbReference>
<keyword evidence="1 3" id="KW-0238">DNA-binding</keyword>
<dbReference type="PROSITE" id="PS51755">
    <property type="entry name" value="OMPR_PHOB"/>
    <property type="match status" value="1"/>
</dbReference>
<dbReference type="RefSeq" id="WP_039689068.1">
    <property type="nucleotide sequence ID" value="NZ_CP009302.1"/>
</dbReference>
<evidence type="ECO:0000256" key="3">
    <source>
        <dbReference type="PROSITE-ProRule" id="PRU01091"/>
    </source>
</evidence>
<organism evidence="6 7">
    <name type="scientific">Berryella intestinalis</name>
    <dbReference type="NCBI Taxonomy" id="1531429"/>
    <lineage>
        <taxon>Bacteria</taxon>
        <taxon>Bacillati</taxon>
        <taxon>Actinomycetota</taxon>
        <taxon>Coriobacteriia</taxon>
        <taxon>Eggerthellales</taxon>
        <taxon>Eggerthellaceae</taxon>
        <taxon>Berryella</taxon>
    </lineage>
</organism>
<dbReference type="STRING" id="1531429.JI75_04575"/>
<reference evidence="6 7" key="2">
    <citation type="journal article" date="2015" name="Genome Announc.">
        <title>Complete Genome Sequence of Coriobacteriaceae Strain 68-1-3, a Novel Mucus-Degrading Isolate from the Swine Intestinal Tract.</title>
        <authorList>
            <person name="Looft T."/>
            <person name="Bayles D.O."/>
            <person name="Alt D.P."/>
            <person name="Stanton T.B."/>
        </authorList>
    </citation>
    <scope>NUCLEOTIDE SEQUENCE [LARGE SCALE GENOMIC DNA]</scope>
    <source>
        <strain evidence="6 7">68-1-3</strain>
    </source>
</reference>
<dbReference type="EMBL" id="CP009302">
    <property type="protein sequence ID" value="AJC12049.1"/>
    <property type="molecule type" value="Genomic_DNA"/>
</dbReference>
<dbReference type="InterPro" id="IPR036388">
    <property type="entry name" value="WH-like_DNA-bd_sf"/>
</dbReference>
<gene>
    <name evidence="6" type="ORF">JI75_04575</name>
</gene>
<dbReference type="Pfam" id="PF00072">
    <property type="entry name" value="Response_reg"/>
    <property type="match status" value="1"/>
</dbReference>
<evidence type="ECO:0000313" key="7">
    <source>
        <dbReference type="Proteomes" id="UP000031121"/>
    </source>
</evidence>
<evidence type="ECO:0000259" key="4">
    <source>
        <dbReference type="PROSITE" id="PS50110"/>
    </source>
</evidence>
<dbReference type="InterPro" id="IPR001867">
    <property type="entry name" value="OmpR/PhoB-type_DNA-bd"/>
</dbReference>
<dbReference type="AlphaFoldDB" id="A0A0A8B3X8"/>
<dbReference type="KEGG" id="cbac:JI75_04575"/>
<feature type="DNA-binding region" description="OmpR/PhoB-type" evidence="3">
    <location>
        <begin position="123"/>
        <end position="220"/>
    </location>
</feature>
<dbReference type="HOGENOM" id="CLU_000445_30_3_11"/>
<dbReference type="Gene3D" id="3.40.50.2300">
    <property type="match status" value="1"/>
</dbReference>
<feature type="domain" description="OmpR/PhoB-type" evidence="5">
    <location>
        <begin position="123"/>
        <end position="220"/>
    </location>
</feature>
<dbReference type="GO" id="GO:0032993">
    <property type="term" value="C:protein-DNA complex"/>
    <property type="evidence" value="ECO:0007669"/>
    <property type="project" value="TreeGrafter"/>
</dbReference>
<protein>
    <submittedName>
        <fullName evidence="6">Multidrug ABC transporter</fullName>
    </submittedName>
</protein>
<dbReference type="CDD" id="cd00383">
    <property type="entry name" value="trans_reg_C"/>
    <property type="match status" value="1"/>
</dbReference>
<keyword evidence="7" id="KW-1185">Reference proteome</keyword>
<name>A0A0A8B3X8_9ACTN</name>
<dbReference type="PANTHER" id="PTHR48111">
    <property type="entry name" value="REGULATOR OF RPOS"/>
    <property type="match status" value="1"/>
</dbReference>
<dbReference type="OrthoDB" id="9775518at2"/>
<dbReference type="Gene3D" id="1.10.10.10">
    <property type="entry name" value="Winged helix-like DNA-binding domain superfamily/Winged helix DNA-binding domain"/>
    <property type="match status" value="1"/>
</dbReference>
<dbReference type="GO" id="GO:0005829">
    <property type="term" value="C:cytosol"/>
    <property type="evidence" value="ECO:0007669"/>
    <property type="project" value="TreeGrafter"/>
</dbReference>
<dbReference type="GO" id="GO:0000156">
    <property type="term" value="F:phosphorelay response regulator activity"/>
    <property type="evidence" value="ECO:0007669"/>
    <property type="project" value="TreeGrafter"/>
</dbReference>
<feature type="modified residue" description="4-aspartylphosphate" evidence="2">
    <location>
        <position position="51"/>
    </location>
</feature>
<sequence length="220" mass="24273">MARILAIDDESAITDLLVRSLSRDGHSVDAVNDPTSVPALDLSRYDLVLCDVMMPKLDGIELIKCIRDRVDGPIVFITAKVTEEDAVRGLGAGADEYIRKPFGVAELRAKVAAYLRRESRARTHVLAVGAARFNLDALELFVNETPVPLTATEYAVCEFLARHRAQTLSRSQIRNEALGWISDAGDDTISMHVSNARAKLRQAGIDPIETIRGRGYRWEA</sequence>
<dbReference type="GO" id="GO:0006355">
    <property type="term" value="P:regulation of DNA-templated transcription"/>
    <property type="evidence" value="ECO:0007669"/>
    <property type="project" value="InterPro"/>
</dbReference>
<dbReference type="SMART" id="SM00862">
    <property type="entry name" value="Trans_reg_C"/>
    <property type="match status" value="1"/>
</dbReference>
<dbReference type="SMART" id="SM00448">
    <property type="entry name" value="REC"/>
    <property type="match status" value="1"/>
</dbReference>